<proteinExistence type="predicted"/>
<name>A0A9R1XP46_LACSA</name>
<dbReference type="Proteomes" id="UP000235145">
    <property type="component" value="Unassembled WGS sequence"/>
</dbReference>
<keyword evidence="2" id="KW-1185">Reference proteome</keyword>
<evidence type="ECO:0000313" key="1">
    <source>
        <dbReference type="EMBL" id="KAJ0222145.1"/>
    </source>
</evidence>
<sequence length="231" mass="26428">MPYSFFQKLNLPIPEPIQMKIHLAGKTIIHSMGVCEDLLIKVDKLVFPVDFIILDMEEDFKVPIILGRPFLNTACALVDMRESMLTIRVGDDSVIFEAEEKEKHKESKEDKFSSIILDDELLERELAYLLIKEVDYKESLKSVEDSLTRRAVPADSTSTYEKSQSDGNFSLQPISLLCEPYVHVFPDYLENLLEENKVVKDFINFGNAYFPLPETIVESDEAVQKEDKGSL</sequence>
<dbReference type="InterPro" id="IPR021109">
    <property type="entry name" value="Peptidase_aspartic_dom_sf"/>
</dbReference>
<dbReference type="Gene3D" id="2.40.70.10">
    <property type="entry name" value="Acid Proteases"/>
    <property type="match status" value="1"/>
</dbReference>
<protein>
    <recommendedName>
        <fullName evidence="3">Aspartic peptidase DDI1-type domain-containing protein</fullName>
    </recommendedName>
</protein>
<dbReference type="CDD" id="cd00303">
    <property type="entry name" value="retropepsin_like"/>
    <property type="match status" value="1"/>
</dbReference>
<dbReference type="AlphaFoldDB" id="A0A9R1XP46"/>
<dbReference type="PANTHER" id="PTHR33067">
    <property type="entry name" value="RNA-DIRECTED DNA POLYMERASE-RELATED"/>
    <property type="match status" value="1"/>
</dbReference>
<evidence type="ECO:0008006" key="3">
    <source>
        <dbReference type="Google" id="ProtNLM"/>
    </source>
</evidence>
<dbReference type="EMBL" id="NBSK02000002">
    <property type="protein sequence ID" value="KAJ0222145.1"/>
    <property type="molecule type" value="Genomic_DNA"/>
</dbReference>
<reference evidence="1 2" key="1">
    <citation type="journal article" date="2017" name="Nat. Commun.">
        <title>Genome assembly with in vitro proximity ligation data and whole-genome triplication in lettuce.</title>
        <authorList>
            <person name="Reyes-Chin-Wo S."/>
            <person name="Wang Z."/>
            <person name="Yang X."/>
            <person name="Kozik A."/>
            <person name="Arikit S."/>
            <person name="Song C."/>
            <person name="Xia L."/>
            <person name="Froenicke L."/>
            <person name="Lavelle D.O."/>
            <person name="Truco M.J."/>
            <person name="Xia R."/>
            <person name="Zhu S."/>
            <person name="Xu C."/>
            <person name="Xu H."/>
            <person name="Xu X."/>
            <person name="Cox K."/>
            <person name="Korf I."/>
            <person name="Meyers B.C."/>
            <person name="Michelmore R.W."/>
        </authorList>
    </citation>
    <scope>NUCLEOTIDE SEQUENCE [LARGE SCALE GENOMIC DNA]</scope>
    <source>
        <strain evidence="2">cv. Salinas</strain>
        <tissue evidence="1">Seedlings</tissue>
    </source>
</reference>
<accession>A0A9R1XP46</accession>
<comment type="caution">
    <text evidence="1">The sequence shown here is derived from an EMBL/GenBank/DDBJ whole genome shotgun (WGS) entry which is preliminary data.</text>
</comment>
<organism evidence="1 2">
    <name type="scientific">Lactuca sativa</name>
    <name type="common">Garden lettuce</name>
    <dbReference type="NCBI Taxonomy" id="4236"/>
    <lineage>
        <taxon>Eukaryota</taxon>
        <taxon>Viridiplantae</taxon>
        <taxon>Streptophyta</taxon>
        <taxon>Embryophyta</taxon>
        <taxon>Tracheophyta</taxon>
        <taxon>Spermatophyta</taxon>
        <taxon>Magnoliopsida</taxon>
        <taxon>eudicotyledons</taxon>
        <taxon>Gunneridae</taxon>
        <taxon>Pentapetalae</taxon>
        <taxon>asterids</taxon>
        <taxon>campanulids</taxon>
        <taxon>Asterales</taxon>
        <taxon>Asteraceae</taxon>
        <taxon>Cichorioideae</taxon>
        <taxon>Cichorieae</taxon>
        <taxon>Lactucinae</taxon>
        <taxon>Lactuca</taxon>
    </lineage>
</organism>
<dbReference type="PANTHER" id="PTHR33067:SF35">
    <property type="entry name" value="ASPARTIC PEPTIDASE DDI1-TYPE DOMAIN-CONTAINING PROTEIN"/>
    <property type="match status" value="1"/>
</dbReference>
<evidence type="ECO:0000313" key="2">
    <source>
        <dbReference type="Proteomes" id="UP000235145"/>
    </source>
</evidence>
<gene>
    <name evidence="1" type="ORF">LSAT_V11C200072510</name>
</gene>